<feature type="non-terminal residue" evidence="2">
    <location>
        <position position="66"/>
    </location>
</feature>
<keyword evidence="1" id="KW-0472">Membrane</keyword>
<dbReference type="AlphaFoldDB" id="A0A4Z2DVK3"/>
<evidence type="ECO:0000313" key="2">
    <source>
        <dbReference type="EMBL" id="TNN20556.1"/>
    </source>
</evidence>
<sequence length="66" mass="7794">SQNHHQTPTRQIVHSCKENSLKTFKMKKIHPIVVYLYISFTSMIINFLFIHSFLDATLLQLNNHLL</sequence>
<keyword evidence="1" id="KW-1133">Transmembrane helix</keyword>
<keyword evidence="3" id="KW-1185">Reference proteome</keyword>
<accession>A0A4Z2DVK3</accession>
<keyword evidence="1" id="KW-0812">Transmembrane</keyword>
<comment type="caution">
    <text evidence="2">The sequence shown here is derived from an EMBL/GenBank/DDBJ whole genome shotgun (WGS) entry which is preliminary data.</text>
</comment>
<proteinExistence type="predicted"/>
<protein>
    <submittedName>
        <fullName evidence="2">Uncharacterized protein</fullName>
    </submittedName>
</protein>
<organism evidence="2 3">
    <name type="scientific">Schistosoma japonicum</name>
    <name type="common">Blood fluke</name>
    <dbReference type="NCBI Taxonomy" id="6182"/>
    <lineage>
        <taxon>Eukaryota</taxon>
        <taxon>Metazoa</taxon>
        <taxon>Spiralia</taxon>
        <taxon>Lophotrochozoa</taxon>
        <taxon>Platyhelminthes</taxon>
        <taxon>Trematoda</taxon>
        <taxon>Digenea</taxon>
        <taxon>Strigeidida</taxon>
        <taxon>Schistosomatoidea</taxon>
        <taxon>Schistosomatidae</taxon>
        <taxon>Schistosoma</taxon>
    </lineage>
</organism>
<dbReference type="EMBL" id="SKCS01000024">
    <property type="protein sequence ID" value="TNN20556.1"/>
    <property type="molecule type" value="Genomic_DNA"/>
</dbReference>
<reference evidence="2 3" key="1">
    <citation type="submission" date="2019-03" db="EMBL/GenBank/DDBJ databases">
        <title>An improved genome assembly of the fluke Schistosoma japonicum.</title>
        <authorList>
            <person name="Hu W."/>
            <person name="Luo F."/>
            <person name="Yin M."/>
            <person name="Mo X."/>
            <person name="Sun C."/>
            <person name="Wu Q."/>
            <person name="Zhu B."/>
            <person name="Xiang M."/>
            <person name="Wang J."/>
            <person name="Wang Y."/>
            <person name="Zhang T."/>
            <person name="Xu B."/>
            <person name="Zheng H."/>
            <person name="Feng Z."/>
        </authorList>
    </citation>
    <scope>NUCLEOTIDE SEQUENCE [LARGE SCALE GENOMIC DNA]</scope>
    <source>
        <strain evidence="2">HuSjv2</strain>
        <tissue evidence="2">Worms</tissue>
    </source>
</reference>
<evidence type="ECO:0000256" key="1">
    <source>
        <dbReference type="SAM" id="Phobius"/>
    </source>
</evidence>
<feature type="transmembrane region" description="Helical" evidence="1">
    <location>
        <begin position="32"/>
        <end position="54"/>
    </location>
</feature>
<evidence type="ECO:0000313" key="3">
    <source>
        <dbReference type="Proteomes" id="UP000311919"/>
    </source>
</evidence>
<gene>
    <name evidence="2" type="ORF">EWB00_003822</name>
</gene>
<feature type="non-terminal residue" evidence="2">
    <location>
        <position position="1"/>
    </location>
</feature>
<dbReference type="Proteomes" id="UP000311919">
    <property type="component" value="Unassembled WGS sequence"/>
</dbReference>
<name>A0A4Z2DVK3_SCHJA</name>